<dbReference type="CDD" id="cd04301">
    <property type="entry name" value="NAT_SF"/>
    <property type="match status" value="1"/>
</dbReference>
<dbReference type="STRING" id="504472.Slin_3298"/>
<dbReference type="Proteomes" id="UP000002028">
    <property type="component" value="Chromosome"/>
</dbReference>
<dbReference type="HOGENOM" id="CLU_013985_4_2_10"/>
<reference evidence="2 3" key="1">
    <citation type="journal article" date="2010" name="Stand. Genomic Sci.">
        <title>Complete genome sequence of Spirosoma linguale type strain (1).</title>
        <authorList>
            <person name="Lail K."/>
            <person name="Sikorski J."/>
            <person name="Saunders E."/>
            <person name="Lapidus A."/>
            <person name="Glavina Del Rio T."/>
            <person name="Copeland A."/>
            <person name="Tice H."/>
            <person name="Cheng J.-F."/>
            <person name="Lucas S."/>
            <person name="Nolan M."/>
            <person name="Bruce D."/>
            <person name="Goodwin L."/>
            <person name="Pitluck S."/>
            <person name="Ivanova N."/>
            <person name="Mavromatis K."/>
            <person name="Ovchinnikova G."/>
            <person name="Pati A."/>
            <person name="Chen A."/>
            <person name="Palaniappan K."/>
            <person name="Land M."/>
            <person name="Hauser L."/>
            <person name="Chang Y.-J."/>
            <person name="Jeffries C.D."/>
            <person name="Chain P."/>
            <person name="Brettin T."/>
            <person name="Detter J.C."/>
            <person name="Schuetze A."/>
            <person name="Rohde M."/>
            <person name="Tindall B.J."/>
            <person name="Goeker M."/>
            <person name="Bristow J."/>
            <person name="Eisen J.A."/>
            <person name="Markowitz V."/>
            <person name="Hugenholtz P."/>
            <person name="Kyrpides N.C."/>
            <person name="Klenk H.-P."/>
            <person name="Chen F."/>
        </authorList>
    </citation>
    <scope>NUCLEOTIDE SEQUENCE [LARGE SCALE GENOMIC DNA]</scope>
    <source>
        <strain evidence="3">ATCC 33905 / DSM 74 / LMG 10896 / Claus 1</strain>
    </source>
</reference>
<dbReference type="KEGG" id="sli:Slin_3298"/>
<dbReference type="PANTHER" id="PTHR43072">
    <property type="entry name" value="N-ACETYLTRANSFERASE"/>
    <property type="match status" value="1"/>
</dbReference>
<dbReference type="AlphaFoldDB" id="D2QNC0"/>
<proteinExistence type="predicted"/>
<dbReference type="Pfam" id="PF13420">
    <property type="entry name" value="Acetyltransf_4"/>
    <property type="match status" value="1"/>
</dbReference>
<name>D2QNC0_SPILD</name>
<evidence type="ECO:0000313" key="3">
    <source>
        <dbReference type="Proteomes" id="UP000002028"/>
    </source>
</evidence>
<dbReference type="PROSITE" id="PS51186">
    <property type="entry name" value="GNAT"/>
    <property type="match status" value="1"/>
</dbReference>
<feature type="domain" description="N-acetyltransferase" evidence="1">
    <location>
        <begin position="1"/>
        <end position="153"/>
    </location>
</feature>
<dbReference type="Gene3D" id="3.40.630.30">
    <property type="match status" value="1"/>
</dbReference>
<evidence type="ECO:0000313" key="2">
    <source>
        <dbReference type="EMBL" id="ADB39309.1"/>
    </source>
</evidence>
<dbReference type="RefSeq" id="WP_012927830.1">
    <property type="nucleotide sequence ID" value="NC_013730.1"/>
</dbReference>
<organism evidence="2 3">
    <name type="scientific">Spirosoma linguale (strain ATCC 33905 / DSM 74 / LMG 10896 / Claus 1)</name>
    <dbReference type="NCBI Taxonomy" id="504472"/>
    <lineage>
        <taxon>Bacteria</taxon>
        <taxon>Pseudomonadati</taxon>
        <taxon>Bacteroidota</taxon>
        <taxon>Cytophagia</taxon>
        <taxon>Cytophagales</taxon>
        <taxon>Cytophagaceae</taxon>
        <taxon>Spirosoma</taxon>
    </lineage>
</organism>
<sequence length="185" mass="20924">MTIRFAQPADASAILAVYAPYITGSTITFEYEVPPIAEFAGRIRAIQQQFPYLVAEEEGSLLGYAYASRHRDRPAYQWSVETSVYVHPAGHRRGIARQLYTRLFDLLVQQGYYNAYAGITSPNPQSESFHRSMGFDYIGTYAKIGYKMGAWHDVSWFQRTLQPHQINPVIPMPISHVQGELSAGE</sequence>
<protein>
    <submittedName>
        <fullName evidence="2">GCN5-related N-acetyltransferase</fullName>
    </submittedName>
</protein>
<keyword evidence="3" id="KW-1185">Reference proteome</keyword>
<dbReference type="SUPFAM" id="SSF55729">
    <property type="entry name" value="Acyl-CoA N-acyltransferases (Nat)"/>
    <property type="match status" value="1"/>
</dbReference>
<dbReference type="PANTHER" id="PTHR43072:SF8">
    <property type="entry name" value="ACYLTRANSFERASE FABY-RELATED"/>
    <property type="match status" value="1"/>
</dbReference>
<gene>
    <name evidence="2" type="ordered locus">Slin_3298</name>
</gene>
<dbReference type="InterPro" id="IPR000182">
    <property type="entry name" value="GNAT_dom"/>
</dbReference>
<evidence type="ECO:0000259" key="1">
    <source>
        <dbReference type="PROSITE" id="PS51186"/>
    </source>
</evidence>
<dbReference type="GO" id="GO:0016747">
    <property type="term" value="F:acyltransferase activity, transferring groups other than amino-acyl groups"/>
    <property type="evidence" value="ECO:0007669"/>
    <property type="project" value="InterPro"/>
</dbReference>
<dbReference type="eggNOG" id="COG1247">
    <property type="taxonomic scope" value="Bacteria"/>
</dbReference>
<dbReference type="EMBL" id="CP001769">
    <property type="protein sequence ID" value="ADB39309.1"/>
    <property type="molecule type" value="Genomic_DNA"/>
</dbReference>
<accession>D2QNC0</accession>
<dbReference type="InterPro" id="IPR016181">
    <property type="entry name" value="Acyl_CoA_acyltransferase"/>
</dbReference>